<dbReference type="OrthoDB" id="16982at2759"/>
<dbReference type="Proteomes" id="UP001165063">
    <property type="component" value="Unassembled WGS sequence"/>
</dbReference>
<keyword evidence="4" id="KW-1185">Reference proteome</keyword>
<name>A0A9W6Z5B8_AMBMO</name>
<keyword evidence="2" id="KW-0472">Membrane</keyword>
<gene>
    <name evidence="3" type="ORF">Amon01_000863200</name>
</gene>
<dbReference type="AlphaFoldDB" id="A0A9W6Z5B8"/>
<feature type="region of interest" description="Disordered" evidence="1">
    <location>
        <begin position="1"/>
        <end position="53"/>
    </location>
</feature>
<evidence type="ECO:0000313" key="3">
    <source>
        <dbReference type="EMBL" id="GMG56567.1"/>
    </source>
</evidence>
<proteinExistence type="predicted"/>
<feature type="transmembrane region" description="Helical" evidence="2">
    <location>
        <begin position="76"/>
        <end position="101"/>
    </location>
</feature>
<evidence type="ECO:0000313" key="4">
    <source>
        <dbReference type="Proteomes" id="UP001165063"/>
    </source>
</evidence>
<protein>
    <submittedName>
        <fullName evidence="3">Unnamed protein product</fullName>
    </submittedName>
</protein>
<sequence length="174" mass="19723">MPIQNNSETTPLTSDSQSQGANYTTGDSANNNSNTGNSNSNFSNADDAEDESCYDEEENITKHRFFGRGQWNVGRVVFYLFFYFIVQPVTLAIALLLWLCVFSIPMAKTLAIINEHVRSHPLALSFEVEKDYYQKRLNSNPGNESILICTYRSFGIHYYKFTVDGILGVKAFHH</sequence>
<keyword evidence="2" id="KW-1133">Transmembrane helix</keyword>
<evidence type="ECO:0000256" key="2">
    <source>
        <dbReference type="SAM" id="Phobius"/>
    </source>
</evidence>
<organism evidence="3 4">
    <name type="scientific">Ambrosiozyma monospora</name>
    <name type="common">Yeast</name>
    <name type="synonym">Endomycopsis monosporus</name>
    <dbReference type="NCBI Taxonomy" id="43982"/>
    <lineage>
        <taxon>Eukaryota</taxon>
        <taxon>Fungi</taxon>
        <taxon>Dikarya</taxon>
        <taxon>Ascomycota</taxon>
        <taxon>Saccharomycotina</taxon>
        <taxon>Pichiomycetes</taxon>
        <taxon>Pichiales</taxon>
        <taxon>Pichiaceae</taxon>
        <taxon>Ambrosiozyma</taxon>
    </lineage>
</organism>
<reference evidence="3" key="1">
    <citation type="submission" date="2023-04" db="EMBL/GenBank/DDBJ databases">
        <title>Ambrosiozyma monospora NBRC 1965.</title>
        <authorList>
            <person name="Ichikawa N."/>
            <person name="Sato H."/>
            <person name="Tonouchi N."/>
        </authorList>
    </citation>
    <scope>NUCLEOTIDE SEQUENCE</scope>
    <source>
        <strain evidence="3">NBRC 1965</strain>
    </source>
</reference>
<keyword evidence="2" id="KW-0812">Transmembrane</keyword>
<evidence type="ECO:0000256" key="1">
    <source>
        <dbReference type="SAM" id="MobiDB-lite"/>
    </source>
</evidence>
<dbReference type="EMBL" id="BSXU01007862">
    <property type="protein sequence ID" value="GMG56567.1"/>
    <property type="molecule type" value="Genomic_DNA"/>
</dbReference>
<feature type="compositionally biased region" description="Low complexity" evidence="1">
    <location>
        <begin position="28"/>
        <end position="44"/>
    </location>
</feature>
<accession>A0A9W6Z5B8</accession>
<comment type="caution">
    <text evidence="3">The sequence shown here is derived from an EMBL/GenBank/DDBJ whole genome shotgun (WGS) entry which is preliminary data.</text>
</comment>
<feature type="compositionally biased region" description="Polar residues" evidence="1">
    <location>
        <begin position="1"/>
        <end position="27"/>
    </location>
</feature>